<proteinExistence type="predicted"/>
<dbReference type="GeneID" id="34580407"/>
<evidence type="ECO:0000313" key="2">
    <source>
        <dbReference type="Proteomes" id="UP000177622"/>
    </source>
</evidence>
<dbReference type="AlphaFoldDB" id="A0A1F5L7N6"/>
<dbReference type="OrthoDB" id="4362643at2759"/>
<keyword evidence="2" id="KW-1185">Reference proteome</keyword>
<reference evidence="1 2" key="1">
    <citation type="journal article" date="2016" name="Sci. Rep.">
        <title>Penicillium arizonense, a new, genome sequenced fungal species, reveals a high chemical diversity in secreted metabolites.</title>
        <authorList>
            <person name="Grijseels S."/>
            <person name="Nielsen J.C."/>
            <person name="Randelovic M."/>
            <person name="Nielsen J."/>
            <person name="Nielsen K.F."/>
            <person name="Workman M."/>
            <person name="Frisvad J.C."/>
        </authorList>
    </citation>
    <scope>NUCLEOTIDE SEQUENCE [LARGE SCALE GENOMIC DNA]</scope>
    <source>
        <strain evidence="1 2">CBS 141311</strain>
    </source>
</reference>
<dbReference type="EMBL" id="LXJU01000024">
    <property type="protein sequence ID" value="OGE48990.1"/>
    <property type="molecule type" value="Genomic_DNA"/>
</dbReference>
<dbReference type="Proteomes" id="UP000177622">
    <property type="component" value="Unassembled WGS sequence"/>
</dbReference>
<organism evidence="1 2">
    <name type="scientific">Penicillium arizonense</name>
    <dbReference type="NCBI Taxonomy" id="1835702"/>
    <lineage>
        <taxon>Eukaryota</taxon>
        <taxon>Fungi</taxon>
        <taxon>Dikarya</taxon>
        <taxon>Ascomycota</taxon>
        <taxon>Pezizomycotina</taxon>
        <taxon>Eurotiomycetes</taxon>
        <taxon>Eurotiomycetidae</taxon>
        <taxon>Eurotiales</taxon>
        <taxon>Aspergillaceae</taxon>
        <taxon>Penicillium</taxon>
    </lineage>
</organism>
<name>A0A1F5L7N6_PENAI</name>
<gene>
    <name evidence="1" type="ORF">PENARI_c024G04235</name>
</gene>
<evidence type="ECO:0000313" key="1">
    <source>
        <dbReference type="EMBL" id="OGE48990.1"/>
    </source>
</evidence>
<protein>
    <submittedName>
        <fullName evidence="1">Uncharacterized protein</fullName>
    </submittedName>
</protein>
<accession>A0A1F5L7N6</accession>
<sequence>MSTPPTRMDRQNDFGHAHLPKDLCIVHAHNITNAVQHAGEFTVALLAGKPPTLATQNITQDNLFDVRHIWWNRQYLLTRPSDFGARSQLKQHPLVFDAKETFLAWKVLSLFYIQLRKNPKFSVKSTQNNKAVPPQLISTATSTRVVPIVPTSEDTRISALENVLAAFNPLAQDEADLDNPATLDATPVAAIPDTKYNKLVLELGTSLDRPATAQDNDTSDLLELKANLKKS</sequence>
<comment type="caution">
    <text evidence="1">The sequence shown here is derived from an EMBL/GenBank/DDBJ whole genome shotgun (WGS) entry which is preliminary data.</text>
</comment>
<dbReference type="RefSeq" id="XP_022484444.1">
    <property type="nucleotide sequence ID" value="XM_022635673.1"/>
</dbReference>